<dbReference type="GO" id="GO:0005886">
    <property type="term" value="C:plasma membrane"/>
    <property type="evidence" value="ECO:0007669"/>
    <property type="project" value="TreeGrafter"/>
</dbReference>
<dbReference type="Pfam" id="PF03803">
    <property type="entry name" value="Scramblase"/>
    <property type="match status" value="2"/>
</dbReference>
<sequence>MNLGFVAGTRPIAFVSVRNDSKIYLKCFSKIFTRKYSPLPRYDPTVPQPSNRRQRTRNRVLRDDNLSGSIDSYTHSPRYDYPSEFYPPNPRGTISHSDPIAELLSQPTLVIERQLELMNVFLGFEQANKYAIMDTSGAQLGYAMERDISFVKMFMRQVYRLHRPFTVDVFDIKGNLLLTIRRPFSFINSHIKSILPGIRNEETGNELIVGESIQSWHLWRRRYNLFKTELSASSIDSTNEVTGNISNTSDPAVKEDIAFEQFGYIDAPFLSFEFPVKNENGEIIGSVDRNWVGIGRELFTDTGVYIMRMDPSSFQGMEGVYSNIAGPMTLDQRAIMLGTAISIDFDYFSRHSSGNGGLIDYAD</sequence>
<protein>
    <recommendedName>
        <fullName evidence="2">Phospholipid scramblase</fullName>
    </recommendedName>
</protein>
<dbReference type="PANTHER" id="PTHR23248:SF9">
    <property type="entry name" value="PHOSPHOLIPID SCRAMBLASE"/>
    <property type="match status" value="1"/>
</dbReference>
<evidence type="ECO:0000313" key="4">
    <source>
        <dbReference type="EMBL" id="ODV93443.1"/>
    </source>
</evidence>
<proteinExistence type="inferred from homology"/>
<evidence type="ECO:0000256" key="3">
    <source>
        <dbReference type="SAM" id="MobiDB-lite"/>
    </source>
</evidence>
<dbReference type="InterPro" id="IPR005552">
    <property type="entry name" value="Scramblase"/>
</dbReference>
<reference evidence="5" key="1">
    <citation type="submission" date="2016-05" db="EMBL/GenBank/DDBJ databases">
        <title>Comparative genomics of biotechnologically important yeasts.</title>
        <authorList>
            <consortium name="DOE Joint Genome Institute"/>
            <person name="Riley R."/>
            <person name="Haridas S."/>
            <person name="Wolfe K.H."/>
            <person name="Lopes M.R."/>
            <person name="Hittinger C.T."/>
            <person name="Goker M."/>
            <person name="Salamov A."/>
            <person name="Wisecaver J."/>
            <person name="Long T.M."/>
            <person name="Aerts A.L."/>
            <person name="Barry K."/>
            <person name="Choi C."/>
            <person name="Clum A."/>
            <person name="Coughlan A.Y."/>
            <person name="Deshpande S."/>
            <person name="Douglass A.P."/>
            <person name="Hanson S.J."/>
            <person name="Klenk H.-P."/>
            <person name="Labutti K."/>
            <person name="Lapidus A."/>
            <person name="Lindquist E."/>
            <person name="Lipzen A."/>
            <person name="Meier-Kolthoff J.P."/>
            <person name="Ohm R.A."/>
            <person name="Otillar R.P."/>
            <person name="Pangilinan J."/>
            <person name="Peng Y."/>
            <person name="Rokas A."/>
            <person name="Rosa C.A."/>
            <person name="Scheuner C."/>
            <person name="Sibirny A.A."/>
            <person name="Slot J.C."/>
            <person name="Stielow J.B."/>
            <person name="Sun H."/>
            <person name="Kurtzman C.P."/>
            <person name="Blackwell M."/>
            <person name="Grigoriev I.V."/>
            <person name="Jeffries T.W."/>
        </authorList>
    </citation>
    <scope>NUCLEOTIDE SEQUENCE [LARGE SCALE GENOMIC DNA]</scope>
    <source>
        <strain evidence="5">NRRL Y-2460</strain>
    </source>
</reference>
<comment type="similarity">
    <text evidence="1 2">Belongs to the phospholipid scramblase family.</text>
</comment>
<dbReference type="EMBL" id="KV454018">
    <property type="protein sequence ID" value="ODV93443.1"/>
    <property type="molecule type" value="Genomic_DNA"/>
</dbReference>
<keyword evidence="5" id="KW-1185">Reference proteome</keyword>
<dbReference type="GO" id="GO:0034599">
    <property type="term" value="P:cellular response to oxidative stress"/>
    <property type="evidence" value="ECO:0007669"/>
    <property type="project" value="EnsemblFungi"/>
</dbReference>
<dbReference type="Proteomes" id="UP000094236">
    <property type="component" value="Unassembled WGS sequence"/>
</dbReference>
<dbReference type="STRING" id="669874.A0A1E4TNW0"/>
<name>A0A1E4TNW0_PACTA</name>
<dbReference type="GO" id="GO:1903147">
    <property type="term" value="P:negative regulation of autophagy of mitochondrion"/>
    <property type="evidence" value="ECO:0007669"/>
    <property type="project" value="EnsemblFungi"/>
</dbReference>
<feature type="region of interest" description="Disordered" evidence="3">
    <location>
        <begin position="42"/>
        <end position="76"/>
    </location>
</feature>
<dbReference type="AlphaFoldDB" id="A0A1E4TNW0"/>
<evidence type="ECO:0000256" key="2">
    <source>
        <dbReference type="RuleBase" id="RU363116"/>
    </source>
</evidence>
<dbReference type="GO" id="GO:0034605">
    <property type="term" value="P:cellular response to heat"/>
    <property type="evidence" value="ECO:0007669"/>
    <property type="project" value="EnsemblFungi"/>
</dbReference>
<gene>
    <name evidence="4" type="ORF">PACTADRAFT_52030</name>
</gene>
<evidence type="ECO:0000313" key="5">
    <source>
        <dbReference type="Proteomes" id="UP000094236"/>
    </source>
</evidence>
<dbReference type="OrthoDB" id="191150at2759"/>
<evidence type="ECO:0000256" key="1">
    <source>
        <dbReference type="ARBA" id="ARBA00005350"/>
    </source>
</evidence>
<dbReference type="GO" id="GO:0017128">
    <property type="term" value="F:phospholipid scramblase activity"/>
    <property type="evidence" value="ECO:0007669"/>
    <property type="project" value="InterPro"/>
</dbReference>
<dbReference type="PANTHER" id="PTHR23248">
    <property type="entry name" value="PHOSPHOLIPID SCRAMBLASE-RELATED"/>
    <property type="match status" value="1"/>
</dbReference>
<organism evidence="4 5">
    <name type="scientific">Pachysolen tannophilus NRRL Y-2460</name>
    <dbReference type="NCBI Taxonomy" id="669874"/>
    <lineage>
        <taxon>Eukaryota</taxon>
        <taxon>Fungi</taxon>
        <taxon>Dikarya</taxon>
        <taxon>Ascomycota</taxon>
        <taxon>Saccharomycotina</taxon>
        <taxon>Pichiomycetes</taxon>
        <taxon>Pachysolenaceae</taxon>
        <taxon>Pachysolen</taxon>
    </lineage>
</organism>
<feature type="compositionally biased region" description="Polar residues" evidence="3">
    <location>
        <begin position="66"/>
        <end position="75"/>
    </location>
</feature>
<accession>A0A1E4TNW0</accession>